<keyword evidence="5 8" id="KW-0249">Electron transport</keyword>
<dbReference type="InterPro" id="IPR017900">
    <property type="entry name" value="4Fe4S_Fe_S_CS"/>
</dbReference>
<evidence type="ECO:0000256" key="7">
    <source>
        <dbReference type="ARBA" id="ARBA00023014"/>
    </source>
</evidence>
<evidence type="ECO:0000256" key="8">
    <source>
        <dbReference type="HAMAP-Rule" id="MF_00461"/>
    </source>
</evidence>
<name>A0A9D1M350_9PROT</name>
<gene>
    <name evidence="10" type="primary">rsxC</name>
    <name evidence="8" type="synonym">rnfC</name>
    <name evidence="10" type="ORF">IAD20_01495</name>
</gene>
<organism evidence="10 11">
    <name type="scientific">Candidatus Scatocola faecipullorum</name>
    <dbReference type="NCBI Taxonomy" id="2840917"/>
    <lineage>
        <taxon>Bacteria</taxon>
        <taxon>Pseudomonadati</taxon>
        <taxon>Pseudomonadota</taxon>
        <taxon>Alphaproteobacteria</taxon>
        <taxon>Rhodospirillales</taxon>
        <taxon>Rhodospirillaceae</taxon>
        <taxon>Rhodospirillaceae incertae sedis</taxon>
        <taxon>Candidatus Scatocola</taxon>
    </lineage>
</organism>
<comment type="similarity">
    <text evidence="8">Belongs to the 4Fe4S bacterial-type ferredoxin family. RnfC subfamily.</text>
</comment>
<dbReference type="PANTHER" id="PTHR43034">
    <property type="entry name" value="ION-TRANSLOCATING OXIDOREDUCTASE COMPLEX SUBUNIT C"/>
    <property type="match status" value="1"/>
</dbReference>
<comment type="function">
    <text evidence="8">Part of a membrane-bound complex that couples electron transfer with translocation of ions across the membrane.</text>
</comment>
<keyword evidence="8" id="KW-0997">Cell inner membrane</keyword>
<dbReference type="GO" id="GO:0046872">
    <property type="term" value="F:metal ion binding"/>
    <property type="evidence" value="ECO:0007669"/>
    <property type="project" value="UniProtKB-KW"/>
</dbReference>
<reference evidence="10" key="1">
    <citation type="submission" date="2020-10" db="EMBL/GenBank/DDBJ databases">
        <authorList>
            <person name="Gilroy R."/>
        </authorList>
    </citation>
    <scope>NUCLEOTIDE SEQUENCE</scope>
    <source>
        <strain evidence="10">ChiW3-316</strain>
    </source>
</reference>
<feature type="binding site" evidence="8">
    <location>
        <position position="374"/>
    </location>
    <ligand>
        <name>[4Fe-4S] cluster</name>
        <dbReference type="ChEBI" id="CHEBI:49883"/>
        <label>1</label>
    </ligand>
</feature>
<keyword evidence="7 8" id="KW-0411">Iron-sulfur</keyword>
<evidence type="ECO:0000256" key="4">
    <source>
        <dbReference type="ARBA" id="ARBA00022737"/>
    </source>
</evidence>
<feature type="binding site" evidence="8">
    <location>
        <position position="420"/>
    </location>
    <ligand>
        <name>[4Fe-4S] cluster</name>
        <dbReference type="ChEBI" id="CHEBI:49883"/>
        <label>1</label>
    </ligand>
</feature>
<dbReference type="GO" id="GO:0005886">
    <property type="term" value="C:plasma membrane"/>
    <property type="evidence" value="ECO:0007669"/>
    <property type="project" value="UniProtKB-SubCell"/>
</dbReference>
<evidence type="ECO:0000256" key="3">
    <source>
        <dbReference type="ARBA" id="ARBA00022723"/>
    </source>
</evidence>
<dbReference type="InterPro" id="IPR010208">
    <property type="entry name" value="Ion_transpt_RnfC/RsxC"/>
</dbReference>
<feature type="binding site" evidence="8">
    <location>
        <position position="413"/>
    </location>
    <ligand>
        <name>[4Fe-4S] cluster</name>
        <dbReference type="ChEBI" id="CHEBI:49883"/>
        <label>2</label>
    </ligand>
</feature>
<comment type="cofactor">
    <cofactor evidence="8">
        <name>[4Fe-4S] cluster</name>
        <dbReference type="ChEBI" id="CHEBI:49883"/>
    </cofactor>
    <text evidence="8">Binds 2 [4Fe-4S] clusters per subunit.</text>
</comment>
<evidence type="ECO:0000256" key="5">
    <source>
        <dbReference type="ARBA" id="ARBA00022982"/>
    </source>
</evidence>
<dbReference type="Gene3D" id="3.30.70.20">
    <property type="match status" value="1"/>
</dbReference>
<evidence type="ECO:0000256" key="1">
    <source>
        <dbReference type="ARBA" id="ARBA00022448"/>
    </source>
</evidence>
<keyword evidence="3 8" id="KW-0479">Metal-binding</keyword>
<feature type="binding site" evidence="8">
    <location>
        <position position="416"/>
    </location>
    <ligand>
        <name>[4Fe-4S] cluster</name>
        <dbReference type="ChEBI" id="CHEBI:49883"/>
        <label>2</label>
    </ligand>
</feature>
<evidence type="ECO:0000313" key="11">
    <source>
        <dbReference type="Proteomes" id="UP000824107"/>
    </source>
</evidence>
<dbReference type="Proteomes" id="UP000824107">
    <property type="component" value="Unassembled WGS sequence"/>
</dbReference>
<dbReference type="NCBIfam" id="NF003454">
    <property type="entry name" value="PRK05035.1"/>
    <property type="match status" value="1"/>
</dbReference>
<keyword evidence="2 8" id="KW-0004">4Fe-4S</keyword>
<dbReference type="InterPro" id="IPR026902">
    <property type="entry name" value="RnfC_N"/>
</dbReference>
<dbReference type="InterPro" id="IPR017896">
    <property type="entry name" value="4Fe4S_Fe-S-bd"/>
</dbReference>
<keyword evidence="8" id="KW-1003">Cell membrane</keyword>
<dbReference type="Pfam" id="PF01512">
    <property type="entry name" value="Complex1_51K"/>
    <property type="match status" value="1"/>
</dbReference>
<keyword evidence="4 8" id="KW-0677">Repeat</keyword>
<dbReference type="GO" id="GO:0051539">
    <property type="term" value="F:4 iron, 4 sulfur cluster binding"/>
    <property type="evidence" value="ECO:0007669"/>
    <property type="project" value="UniProtKB-KW"/>
</dbReference>
<reference evidence="10" key="2">
    <citation type="journal article" date="2021" name="PeerJ">
        <title>Extensive microbial diversity within the chicken gut microbiome revealed by metagenomics and culture.</title>
        <authorList>
            <person name="Gilroy R."/>
            <person name="Ravi A."/>
            <person name="Getino M."/>
            <person name="Pursley I."/>
            <person name="Horton D.L."/>
            <person name="Alikhan N.F."/>
            <person name="Baker D."/>
            <person name="Gharbi K."/>
            <person name="Hall N."/>
            <person name="Watson M."/>
            <person name="Adriaenssens E.M."/>
            <person name="Foster-Nyarko E."/>
            <person name="Jarju S."/>
            <person name="Secka A."/>
            <person name="Antonio M."/>
            <person name="Oren A."/>
            <person name="Chaudhuri R.R."/>
            <person name="La Ragione R."/>
            <person name="Hildebrand F."/>
            <person name="Pallen M.J."/>
        </authorList>
    </citation>
    <scope>NUCLEOTIDE SEQUENCE</scope>
    <source>
        <strain evidence="10">ChiW3-316</strain>
    </source>
</reference>
<comment type="subunit">
    <text evidence="8">The complex is composed of six subunits: RnfA, RnfB, RnfC, RnfD, RnfE and RnfG.</text>
</comment>
<dbReference type="EC" id="7.-.-.-" evidence="8"/>
<dbReference type="AlphaFoldDB" id="A0A9D1M350"/>
<evidence type="ECO:0000256" key="2">
    <source>
        <dbReference type="ARBA" id="ARBA00022485"/>
    </source>
</evidence>
<dbReference type="HAMAP" id="MF_00461">
    <property type="entry name" value="RsxC_RnfC"/>
    <property type="match status" value="1"/>
</dbReference>
<accession>A0A9D1M350</accession>
<keyword evidence="8" id="KW-0472">Membrane</keyword>
<dbReference type="SUPFAM" id="SSF46548">
    <property type="entry name" value="alpha-helical ferredoxin"/>
    <property type="match status" value="1"/>
</dbReference>
<dbReference type="Gene3D" id="3.40.50.11540">
    <property type="entry name" value="NADH-ubiquinone oxidoreductase 51kDa subunit"/>
    <property type="match status" value="1"/>
</dbReference>
<dbReference type="PROSITE" id="PS51379">
    <property type="entry name" value="4FE4S_FER_2"/>
    <property type="match status" value="2"/>
</dbReference>
<dbReference type="EMBL" id="DVNC01000015">
    <property type="protein sequence ID" value="HIU52737.1"/>
    <property type="molecule type" value="Genomic_DNA"/>
</dbReference>
<feature type="domain" description="4Fe-4S ferredoxin-type" evidence="9">
    <location>
        <begin position="401"/>
        <end position="430"/>
    </location>
</feature>
<dbReference type="Pfam" id="PF13375">
    <property type="entry name" value="RnfC_N"/>
    <property type="match status" value="1"/>
</dbReference>
<feature type="binding site" evidence="8">
    <location>
        <position position="410"/>
    </location>
    <ligand>
        <name>[4Fe-4S] cluster</name>
        <dbReference type="ChEBI" id="CHEBI:49883"/>
        <label>2</label>
    </ligand>
</feature>
<dbReference type="Pfam" id="PF12838">
    <property type="entry name" value="Fer4_7"/>
    <property type="match status" value="1"/>
</dbReference>
<proteinExistence type="inferred from homology"/>
<dbReference type="PANTHER" id="PTHR43034:SF2">
    <property type="entry name" value="ION-TRANSLOCATING OXIDOREDUCTASE COMPLEX SUBUNIT C"/>
    <property type="match status" value="1"/>
</dbReference>
<keyword evidence="8" id="KW-1278">Translocase</keyword>
<feature type="binding site" evidence="8">
    <location>
        <position position="381"/>
    </location>
    <ligand>
        <name>[4Fe-4S] cluster</name>
        <dbReference type="ChEBI" id="CHEBI:49883"/>
        <label>2</label>
    </ligand>
</feature>
<dbReference type="NCBIfam" id="TIGR01945">
    <property type="entry name" value="rnfC"/>
    <property type="match status" value="1"/>
</dbReference>
<evidence type="ECO:0000313" key="10">
    <source>
        <dbReference type="EMBL" id="HIU52737.1"/>
    </source>
</evidence>
<protein>
    <recommendedName>
        <fullName evidence="8">Ion-translocating oxidoreductase complex subunit C</fullName>
        <ecNumber evidence="8">7.-.-.-</ecNumber>
    </recommendedName>
    <alternativeName>
        <fullName evidence="8">Rnf electron transport complex subunit C</fullName>
    </alternativeName>
</protein>
<keyword evidence="6 8" id="KW-0408">Iron</keyword>
<comment type="caution">
    <text evidence="10">The sequence shown here is derived from an EMBL/GenBank/DDBJ whole genome shotgun (WGS) entry which is preliminary data.</text>
</comment>
<feature type="binding site" evidence="8">
    <location>
        <position position="371"/>
    </location>
    <ligand>
        <name>[4Fe-4S] cluster</name>
        <dbReference type="ChEBI" id="CHEBI:49883"/>
        <label>1</label>
    </ligand>
</feature>
<feature type="domain" description="4Fe-4S ferredoxin-type" evidence="9">
    <location>
        <begin position="362"/>
        <end position="391"/>
    </location>
</feature>
<feature type="binding site" evidence="8">
    <location>
        <position position="377"/>
    </location>
    <ligand>
        <name>[4Fe-4S] cluster</name>
        <dbReference type="ChEBI" id="CHEBI:49883"/>
        <label>1</label>
    </ligand>
</feature>
<comment type="subcellular location">
    <subcellularLocation>
        <location evidence="8">Cell inner membrane</location>
        <topology evidence="8">Peripheral membrane protein</topology>
    </subcellularLocation>
</comment>
<evidence type="ECO:0000259" key="9">
    <source>
        <dbReference type="PROSITE" id="PS51379"/>
    </source>
</evidence>
<dbReference type="InterPro" id="IPR037225">
    <property type="entry name" value="Nuo51_FMN-bd_sf"/>
</dbReference>
<sequence length="440" mass="47233">MTHKKTFQIGGIHLDKHKISALNPIIDAGVPELVYIPVRQHIGAPAVLQKTKGDKVKIGTLLAAADGVVSADVHSSVAGEIVKIEEMPGSSGYQELTVVIKTAPDEFETGIDTGSDIVKEITASREEIISAIRKAGIVGMGGAGYPTPIKTELPENKKADCLIVNAIECEPYLTADGALMLEKAEQIIIGAKIINKALGIQNAVIAIDENKPQAIEKLTKISKSYIGVNVRVCKSKYPQGGERQLINAITGREVPSGRLPIDAGCIVQNVATVFAVYEAVMKHKPLYERILTVSGNTALTTPGNYRVRVGTPAEYILDLAQTRKEEIGKLLFGGPMMGTAVPNLQTPITKLTSGLLVLSAAEALKPDESCCIRCGKCAEVCPVGLLPFNIASDLRRNDTSRLRELHVMDCIECGSCAYTCPAKVPLLDYCKLGKYEFKKT</sequence>
<dbReference type="PROSITE" id="PS00198">
    <property type="entry name" value="4FE4S_FER_1"/>
    <property type="match status" value="2"/>
</dbReference>
<dbReference type="SUPFAM" id="SSF142019">
    <property type="entry name" value="Nqo1 FMN-binding domain-like"/>
    <property type="match status" value="1"/>
</dbReference>
<keyword evidence="1 8" id="KW-0813">Transport</keyword>
<dbReference type="InterPro" id="IPR011538">
    <property type="entry name" value="Nuo51_FMN-bd"/>
</dbReference>
<dbReference type="GO" id="GO:0022900">
    <property type="term" value="P:electron transport chain"/>
    <property type="evidence" value="ECO:0007669"/>
    <property type="project" value="UniProtKB-UniRule"/>
</dbReference>
<evidence type="ECO:0000256" key="6">
    <source>
        <dbReference type="ARBA" id="ARBA00023004"/>
    </source>
</evidence>
<dbReference type="GO" id="GO:0009055">
    <property type="term" value="F:electron transfer activity"/>
    <property type="evidence" value="ECO:0007669"/>
    <property type="project" value="InterPro"/>
</dbReference>